<keyword evidence="2" id="KW-1185">Reference proteome</keyword>
<dbReference type="Gene3D" id="2.40.10.230">
    <property type="entry name" value="Probable tRNA pseudouridine synthase domain"/>
    <property type="match status" value="1"/>
</dbReference>
<dbReference type="Proteomes" id="UP000198531">
    <property type="component" value="Unassembled WGS sequence"/>
</dbReference>
<dbReference type="InterPro" id="IPR007504">
    <property type="entry name" value="H/ACA_rnp_Gar1/Naf1"/>
</dbReference>
<gene>
    <name evidence="1" type="ORF">SAMN04487947_1261</name>
</gene>
<dbReference type="AlphaFoldDB" id="A0A1I6GJS1"/>
<dbReference type="GO" id="GO:0001522">
    <property type="term" value="P:pseudouridine synthesis"/>
    <property type="evidence" value="ECO:0007669"/>
    <property type="project" value="InterPro"/>
</dbReference>
<evidence type="ECO:0000313" key="1">
    <source>
        <dbReference type="EMBL" id="SFR42391.1"/>
    </source>
</evidence>
<protein>
    <submittedName>
        <fullName evidence="1">RNA-binding protein</fullName>
    </submittedName>
</protein>
<accession>A0A1I6GJS1</accession>
<dbReference type="EMBL" id="FOYT01000001">
    <property type="protein sequence ID" value="SFR42391.1"/>
    <property type="molecule type" value="Genomic_DNA"/>
</dbReference>
<organism evidence="1 2">
    <name type="scientific">Halogeometricum rufum</name>
    <dbReference type="NCBI Taxonomy" id="553469"/>
    <lineage>
        <taxon>Archaea</taxon>
        <taxon>Methanobacteriati</taxon>
        <taxon>Methanobacteriota</taxon>
        <taxon>Stenosarchaea group</taxon>
        <taxon>Halobacteria</taxon>
        <taxon>Halobacteriales</taxon>
        <taxon>Haloferacaceae</taxon>
        <taxon>Halogeometricum</taxon>
    </lineage>
</organism>
<proteinExistence type="predicted"/>
<dbReference type="InterPro" id="IPR009000">
    <property type="entry name" value="Transl_B-barrel_sf"/>
</dbReference>
<dbReference type="SUPFAM" id="SSF50447">
    <property type="entry name" value="Translation proteins"/>
    <property type="match status" value="1"/>
</dbReference>
<dbReference type="NCBIfam" id="NF009628">
    <property type="entry name" value="PRK13149.1-2"/>
    <property type="match status" value="1"/>
</dbReference>
<dbReference type="STRING" id="553469.SAMN04487947_1261"/>
<dbReference type="InterPro" id="IPR038664">
    <property type="entry name" value="Gar1/Naf1_Cbf5-bd_sf"/>
</dbReference>
<sequence>MAMQRVGTVSRTAQNLAIARCEGAEHPDIGREVVDESLSSVGRVVDVFGPVSRPYVAITTSGNPASLVGEKLYAR</sequence>
<dbReference type="Pfam" id="PF04410">
    <property type="entry name" value="Gar1"/>
    <property type="match status" value="1"/>
</dbReference>
<evidence type="ECO:0000313" key="2">
    <source>
        <dbReference type="Proteomes" id="UP000198531"/>
    </source>
</evidence>
<name>A0A1I6GJS1_9EURY</name>
<reference evidence="2" key="1">
    <citation type="submission" date="2016-10" db="EMBL/GenBank/DDBJ databases">
        <authorList>
            <person name="Varghese N."/>
            <person name="Submissions S."/>
        </authorList>
    </citation>
    <scope>NUCLEOTIDE SEQUENCE [LARGE SCALE GENOMIC DNA]</scope>
    <source>
        <strain evidence="2">CGMCC 1.7736</strain>
    </source>
</reference>
<dbReference type="GO" id="GO:0042254">
    <property type="term" value="P:ribosome biogenesis"/>
    <property type="evidence" value="ECO:0007669"/>
    <property type="project" value="InterPro"/>
</dbReference>